<feature type="transmembrane region" description="Helical" evidence="5">
    <location>
        <begin position="157"/>
        <end position="179"/>
    </location>
</feature>
<name>A0A8J3F647_9BURK</name>
<feature type="domain" description="Major facilitator superfamily (MFS) profile" evidence="6">
    <location>
        <begin position="31"/>
        <end position="407"/>
    </location>
</feature>
<dbReference type="EMBL" id="BMDP01000002">
    <property type="protein sequence ID" value="GGI54211.1"/>
    <property type="molecule type" value="Genomic_DNA"/>
</dbReference>
<evidence type="ECO:0000313" key="8">
    <source>
        <dbReference type="Proteomes" id="UP000627205"/>
    </source>
</evidence>
<feature type="transmembrane region" description="Helical" evidence="5">
    <location>
        <begin position="384"/>
        <end position="403"/>
    </location>
</feature>
<feature type="transmembrane region" description="Helical" evidence="5">
    <location>
        <begin position="98"/>
        <end position="116"/>
    </location>
</feature>
<dbReference type="Pfam" id="PF07690">
    <property type="entry name" value="MFS_1"/>
    <property type="match status" value="1"/>
</dbReference>
<dbReference type="PROSITE" id="PS50850">
    <property type="entry name" value="MFS"/>
    <property type="match status" value="1"/>
</dbReference>
<feature type="transmembrane region" description="Helical" evidence="5">
    <location>
        <begin position="68"/>
        <end position="86"/>
    </location>
</feature>
<organism evidence="7 8">
    <name type="scientific">Oxalicibacterium solurbis</name>
    <dbReference type="NCBI Taxonomy" id="69280"/>
    <lineage>
        <taxon>Bacteria</taxon>
        <taxon>Pseudomonadati</taxon>
        <taxon>Pseudomonadota</taxon>
        <taxon>Betaproteobacteria</taxon>
        <taxon>Burkholderiales</taxon>
        <taxon>Oxalobacteraceae</taxon>
        <taxon>Oxalicibacterium</taxon>
    </lineage>
</organism>
<dbReference type="PANTHER" id="PTHR42910:SF1">
    <property type="entry name" value="MAJOR FACILITATOR SUPERFAMILY (MFS) PROFILE DOMAIN-CONTAINING PROTEIN"/>
    <property type="match status" value="1"/>
</dbReference>
<dbReference type="InterPro" id="IPR036259">
    <property type="entry name" value="MFS_trans_sf"/>
</dbReference>
<gene>
    <name evidence="7" type="ORF">GCM10011430_13850</name>
</gene>
<feature type="transmembrane region" description="Helical" evidence="5">
    <location>
        <begin position="29"/>
        <end position="48"/>
    </location>
</feature>
<dbReference type="GO" id="GO:0022857">
    <property type="term" value="F:transmembrane transporter activity"/>
    <property type="evidence" value="ECO:0007669"/>
    <property type="project" value="InterPro"/>
</dbReference>
<evidence type="ECO:0000256" key="5">
    <source>
        <dbReference type="SAM" id="Phobius"/>
    </source>
</evidence>
<keyword evidence="8" id="KW-1185">Reference proteome</keyword>
<dbReference type="InterPro" id="IPR020846">
    <property type="entry name" value="MFS_dom"/>
</dbReference>
<reference evidence="7" key="2">
    <citation type="submission" date="2020-09" db="EMBL/GenBank/DDBJ databases">
        <authorList>
            <person name="Sun Q."/>
            <person name="Sedlacek I."/>
        </authorList>
    </citation>
    <scope>NUCLEOTIDE SEQUENCE</scope>
    <source>
        <strain evidence="7">CCM 7664</strain>
    </source>
</reference>
<feature type="transmembrane region" description="Helical" evidence="5">
    <location>
        <begin position="236"/>
        <end position="257"/>
    </location>
</feature>
<keyword evidence="3 5" id="KW-0472">Membrane</keyword>
<evidence type="ECO:0000256" key="1">
    <source>
        <dbReference type="ARBA" id="ARBA00022692"/>
    </source>
</evidence>
<feature type="transmembrane region" description="Helical" evidence="5">
    <location>
        <begin position="298"/>
        <end position="316"/>
    </location>
</feature>
<protein>
    <submittedName>
        <fullName evidence="7">MFS transporter</fullName>
    </submittedName>
</protein>
<dbReference type="AlphaFoldDB" id="A0A8J3F647"/>
<feature type="transmembrane region" description="Helical" evidence="5">
    <location>
        <begin position="122"/>
        <end position="145"/>
    </location>
</feature>
<evidence type="ECO:0000256" key="2">
    <source>
        <dbReference type="ARBA" id="ARBA00022989"/>
    </source>
</evidence>
<evidence type="ECO:0000256" key="3">
    <source>
        <dbReference type="ARBA" id="ARBA00023136"/>
    </source>
</evidence>
<dbReference type="InterPro" id="IPR011701">
    <property type="entry name" value="MFS"/>
</dbReference>
<evidence type="ECO:0000259" key="6">
    <source>
        <dbReference type="PROSITE" id="PS50850"/>
    </source>
</evidence>
<keyword evidence="1 5" id="KW-0812">Transmembrane</keyword>
<feature type="region of interest" description="Disordered" evidence="4">
    <location>
        <begin position="1"/>
        <end position="23"/>
    </location>
</feature>
<dbReference type="CDD" id="cd17324">
    <property type="entry name" value="MFS_NepI_like"/>
    <property type="match status" value="1"/>
</dbReference>
<dbReference type="SUPFAM" id="SSF103473">
    <property type="entry name" value="MFS general substrate transporter"/>
    <property type="match status" value="1"/>
</dbReference>
<feature type="transmembrane region" description="Helical" evidence="5">
    <location>
        <begin position="269"/>
        <end position="286"/>
    </location>
</feature>
<dbReference type="Gene3D" id="1.20.1250.20">
    <property type="entry name" value="MFS general substrate transporter like domains"/>
    <property type="match status" value="1"/>
</dbReference>
<evidence type="ECO:0000313" key="7">
    <source>
        <dbReference type="EMBL" id="GGI54211.1"/>
    </source>
</evidence>
<keyword evidence="2 5" id="KW-1133">Transmembrane helix</keyword>
<feature type="transmembrane region" description="Helical" evidence="5">
    <location>
        <begin position="185"/>
        <end position="201"/>
    </location>
</feature>
<proteinExistence type="predicted"/>
<comment type="caution">
    <text evidence="7">The sequence shown here is derived from an EMBL/GenBank/DDBJ whole genome shotgun (WGS) entry which is preliminary data.</text>
</comment>
<accession>A0A8J3F647</accession>
<dbReference type="PANTHER" id="PTHR42910">
    <property type="entry name" value="TRANSPORTER SCO4007-RELATED"/>
    <property type="match status" value="1"/>
</dbReference>
<sequence>MPGARTSLSMPSSPPTPPSASSANRGLDASVLLLMAIASGLCAGGNYFNQPLLHSIALDFGVSETTAALTVTAAQVSYACGLVLLVPLGDKFERRRLAVTLMLLAGLGQFISGFAASIHFLFAGIMMAGMFSVAAQILVPLAAILSDPSRSGRAVGLVMSGLLLGILAARSVAGILSSLGGWHTVYRLSSITMVVVALLLWRKLPTSRNPAQVSYGEVLRSMGVLMRRHPRLLSRALMSALAFASVSALFSTMALLLSGPSHGLSDASIGLVGLAGVAGALMANVAGRCADRGWTREAGVACVLLLLAGWGCFWLGETSLAWFIVGMLVIDLGLQGLHITNQHIVFELEPEARSRMNAVYMTTYFIGAASGSALGSLAWLHGGWPTICVLGIVLALLCGALLIRDERSVAAR</sequence>
<dbReference type="Proteomes" id="UP000627205">
    <property type="component" value="Unassembled WGS sequence"/>
</dbReference>
<evidence type="ECO:0000256" key="4">
    <source>
        <dbReference type="SAM" id="MobiDB-lite"/>
    </source>
</evidence>
<reference evidence="7" key="1">
    <citation type="journal article" date="2014" name="Int. J. Syst. Evol. Microbiol.">
        <title>Complete genome sequence of Corynebacterium casei LMG S-19264T (=DSM 44701T), isolated from a smear-ripened cheese.</title>
        <authorList>
            <consortium name="US DOE Joint Genome Institute (JGI-PGF)"/>
            <person name="Walter F."/>
            <person name="Albersmeier A."/>
            <person name="Kalinowski J."/>
            <person name="Ruckert C."/>
        </authorList>
    </citation>
    <scope>NUCLEOTIDE SEQUENCE</scope>
    <source>
        <strain evidence="7">CCM 7664</strain>
    </source>
</reference>